<gene>
    <name evidence="3" type="ORF">ENI35_00760</name>
</gene>
<reference evidence="3" key="1">
    <citation type="journal article" date="2020" name="mSystems">
        <title>Genome- and Community-Level Interaction Insights into Carbon Utilization and Element Cycling Functions of Hydrothermarchaeota in Hydrothermal Sediment.</title>
        <authorList>
            <person name="Zhou Z."/>
            <person name="Liu Y."/>
            <person name="Xu W."/>
            <person name="Pan J."/>
            <person name="Luo Z.H."/>
            <person name="Li M."/>
        </authorList>
    </citation>
    <scope>NUCLEOTIDE SEQUENCE [LARGE SCALE GENOMIC DNA]</scope>
    <source>
        <strain evidence="3">HyVt-389</strain>
    </source>
</reference>
<evidence type="ECO:0000313" key="3">
    <source>
        <dbReference type="EMBL" id="HEC67338.1"/>
    </source>
</evidence>
<keyword evidence="2" id="KW-0812">Transmembrane</keyword>
<dbReference type="Pfam" id="PF10066">
    <property type="entry name" value="DUF2304"/>
    <property type="match status" value="1"/>
</dbReference>
<accession>A0A7C1W070</accession>
<dbReference type="EMBL" id="DRIH01000019">
    <property type="protein sequence ID" value="HEC67338.1"/>
    <property type="molecule type" value="Genomic_DNA"/>
</dbReference>
<dbReference type="InterPro" id="IPR019277">
    <property type="entry name" value="DUF2304"/>
</dbReference>
<keyword evidence="1" id="KW-0175">Coiled coil</keyword>
<evidence type="ECO:0000256" key="2">
    <source>
        <dbReference type="SAM" id="Phobius"/>
    </source>
</evidence>
<dbReference type="AlphaFoldDB" id="A0A7C1W070"/>
<proteinExistence type="predicted"/>
<organism evidence="3">
    <name type="scientific">Desulfofervidus auxilii</name>
    <dbReference type="NCBI Taxonomy" id="1621989"/>
    <lineage>
        <taxon>Bacteria</taxon>
        <taxon>Pseudomonadati</taxon>
        <taxon>Thermodesulfobacteriota</taxon>
        <taxon>Candidatus Desulfofervidia</taxon>
        <taxon>Candidatus Desulfofervidales</taxon>
        <taxon>Candidatus Desulfofervidaceae</taxon>
        <taxon>Candidatus Desulfofervidus</taxon>
    </lineage>
</organism>
<sequence>MSYRTVLVLIGICVFIAVISLVRKTRLQEKHAIWWIFIALAVLVCSFFPSIIDRIGRYLGIHYPPIFLLVIAACLILIKLLSLNISISENEVKIKELAQRLAIMEKKLTDIKKDEDTSLK</sequence>
<feature type="coiled-coil region" evidence="1">
    <location>
        <begin position="87"/>
        <end position="114"/>
    </location>
</feature>
<comment type="caution">
    <text evidence="3">The sequence shown here is derived from an EMBL/GenBank/DDBJ whole genome shotgun (WGS) entry which is preliminary data.</text>
</comment>
<name>A0A7C1W070_DESA2</name>
<evidence type="ECO:0000256" key="1">
    <source>
        <dbReference type="SAM" id="Coils"/>
    </source>
</evidence>
<protein>
    <submittedName>
        <fullName evidence="3">DUF2304 domain-containing protein</fullName>
    </submittedName>
</protein>
<feature type="transmembrane region" description="Helical" evidence="2">
    <location>
        <begin position="64"/>
        <end position="85"/>
    </location>
</feature>
<keyword evidence="2" id="KW-1133">Transmembrane helix</keyword>
<dbReference type="Proteomes" id="UP000885738">
    <property type="component" value="Unassembled WGS sequence"/>
</dbReference>
<keyword evidence="2" id="KW-0472">Membrane</keyword>
<feature type="transmembrane region" description="Helical" evidence="2">
    <location>
        <begin position="6"/>
        <end position="22"/>
    </location>
</feature>
<feature type="transmembrane region" description="Helical" evidence="2">
    <location>
        <begin position="34"/>
        <end position="52"/>
    </location>
</feature>